<reference evidence="1 2" key="1">
    <citation type="journal article" date="2019" name="Nat. Ecol. Evol.">
        <title>Megaphylogeny resolves global patterns of mushroom evolution.</title>
        <authorList>
            <person name="Varga T."/>
            <person name="Krizsan K."/>
            <person name="Foldi C."/>
            <person name="Dima B."/>
            <person name="Sanchez-Garcia M."/>
            <person name="Sanchez-Ramirez S."/>
            <person name="Szollosi G.J."/>
            <person name="Szarkandi J.G."/>
            <person name="Papp V."/>
            <person name="Albert L."/>
            <person name="Andreopoulos W."/>
            <person name="Angelini C."/>
            <person name="Antonin V."/>
            <person name="Barry K.W."/>
            <person name="Bougher N.L."/>
            <person name="Buchanan P."/>
            <person name="Buyck B."/>
            <person name="Bense V."/>
            <person name="Catcheside P."/>
            <person name="Chovatia M."/>
            <person name="Cooper J."/>
            <person name="Damon W."/>
            <person name="Desjardin D."/>
            <person name="Finy P."/>
            <person name="Geml J."/>
            <person name="Haridas S."/>
            <person name="Hughes K."/>
            <person name="Justo A."/>
            <person name="Karasinski D."/>
            <person name="Kautmanova I."/>
            <person name="Kiss B."/>
            <person name="Kocsube S."/>
            <person name="Kotiranta H."/>
            <person name="LaButti K.M."/>
            <person name="Lechner B.E."/>
            <person name="Liimatainen K."/>
            <person name="Lipzen A."/>
            <person name="Lukacs Z."/>
            <person name="Mihaltcheva S."/>
            <person name="Morgado L.N."/>
            <person name="Niskanen T."/>
            <person name="Noordeloos M.E."/>
            <person name="Ohm R.A."/>
            <person name="Ortiz-Santana B."/>
            <person name="Ovrebo C."/>
            <person name="Racz N."/>
            <person name="Riley R."/>
            <person name="Savchenko A."/>
            <person name="Shiryaev A."/>
            <person name="Soop K."/>
            <person name="Spirin V."/>
            <person name="Szebenyi C."/>
            <person name="Tomsovsky M."/>
            <person name="Tulloss R.E."/>
            <person name="Uehling J."/>
            <person name="Grigoriev I.V."/>
            <person name="Vagvolgyi C."/>
            <person name="Papp T."/>
            <person name="Martin F.M."/>
            <person name="Miettinen O."/>
            <person name="Hibbett D.S."/>
            <person name="Nagy L.G."/>
        </authorList>
    </citation>
    <scope>NUCLEOTIDE SEQUENCE [LARGE SCALE GENOMIC DNA]</scope>
    <source>
        <strain evidence="1 2">HHB13444</strain>
    </source>
</reference>
<gene>
    <name evidence="1" type="ORF">K466DRAFT_503569</name>
</gene>
<dbReference type="EMBL" id="ML211733">
    <property type="protein sequence ID" value="TFK80647.1"/>
    <property type="molecule type" value="Genomic_DNA"/>
</dbReference>
<protein>
    <submittedName>
        <fullName evidence="1">Uncharacterized protein</fullName>
    </submittedName>
</protein>
<feature type="non-terminal residue" evidence="1">
    <location>
        <position position="1"/>
    </location>
</feature>
<keyword evidence="2" id="KW-1185">Reference proteome</keyword>
<organism evidence="1 2">
    <name type="scientific">Polyporus arcularius HHB13444</name>
    <dbReference type="NCBI Taxonomy" id="1314778"/>
    <lineage>
        <taxon>Eukaryota</taxon>
        <taxon>Fungi</taxon>
        <taxon>Dikarya</taxon>
        <taxon>Basidiomycota</taxon>
        <taxon>Agaricomycotina</taxon>
        <taxon>Agaricomycetes</taxon>
        <taxon>Polyporales</taxon>
        <taxon>Polyporaceae</taxon>
        <taxon>Polyporus</taxon>
    </lineage>
</organism>
<evidence type="ECO:0000313" key="2">
    <source>
        <dbReference type="Proteomes" id="UP000308197"/>
    </source>
</evidence>
<sequence length="198" mass="21544">AKAHVQSEMAAREADEALSMRQRSPAGIHTWLEDAISLGGEAMFGRPNTINPGEAKDQLQSRFVLKVMAHHLGATLGSVFASEDGDQALPAGALALAACAVERAFLWYKDDQPKGIPMTPFSQHHAGKVTGNWRETAVQELVDRSHRFERLLSRARALVTAVPPLAPVTTTQQGSATNRLYVRERSSSPPAALFYDDE</sequence>
<dbReference type="InParanoid" id="A0A5C3NVU6"/>
<accession>A0A5C3NVU6</accession>
<name>A0A5C3NVU6_9APHY</name>
<evidence type="ECO:0000313" key="1">
    <source>
        <dbReference type="EMBL" id="TFK80647.1"/>
    </source>
</evidence>
<dbReference type="Proteomes" id="UP000308197">
    <property type="component" value="Unassembled WGS sequence"/>
</dbReference>
<dbReference type="AlphaFoldDB" id="A0A5C3NVU6"/>
<proteinExistence type="predicted"/>